<dbReference type="InterPro" id="IPR005625">
    <property type="entry name" value="PepSY-ass_TM"/>
</dbReference>
<dbReference type="RefSeq" id="WP_093366787.1">
    <property type="nucleotide sequence ID" value="NZ_FNCW01000004.1"/>
</dbReference>
<dbReference type="AlphaFoldDB" id="A0A1G7VYW6"/>
<feature type="transmembrane region" description="Helical" evidence="1">
    <location>
        <begin position="20"/>
        <end position="40"/>
    </location>
</feature>
<protein>
    <submittedName>
        <fullName evidence="2">PepSY-associated TM region</fullName>
    </submittedName>
</protein>
<keyword evidence="1" id="KW-0472">Membrane</keyword>
<keyword evidence="1" id="KW-1133">Transmembrane helix</keyword>
<organism evidence="2 3">
    <name type="scientific">Psychroflexus sediminis</name>
    <dbReference type="NCBI Taxonomy" id="470826"/>
    <lineage>
        <taxon>Bacteria</taxon>
        <taxon>Pseudomonadati</taxon>
        <taxon>Bacteroidota</taxon>
        <taxon>Flavobacteriia</taxon>
        <taxon>Flavobacteriales</taxon>
        <taxon>Flavobacteriaceae</taxon>
        <taxon>Psychroflexus</taxon>
    </lineage>
</organism>
<dbReference type="Pfam" id="PF03929">
    <property type="entry name" value="PepSY_TM"/>
    <property type="match status" value="1"/>
</dbReference>
<gene>
    <name evidence="2" type="ORF">SAMN04488027_104248</name>
</gene>
<keyword evidence="3" id="KW-1185">Reference proteome</keyword>
<reference evidence="2 3" key="1">
    <citation type="submission" date="2016-10" db="EMBL/GenBank/DDBJ databases">
        <authorList>
            <person name="de Groot N.N."/>
        </authorList>
    </citation>
    <scope>NUCLEOTIDE SEQUENCE [LARGE SCALE GENOMIC DNA]</scope>
    <source>
        <strain evidence="2 3">DSM 19803</strain>
    </source>
</reference>
<evidence type="ECO:0000256" key="1">
    <source>
        <dbReference type="SAM" id="Phobius"/>
    </source>
</evidence>
<keyword evidence="1" id="KW-0812">Transmembrane</keyword>
<feature type="transmembrane region" description="Helical" evidence="1">
    <location>
        <begin position="154"/>
        <end position="176"/>
    </location>
</feature>
<proteinExistence type="predicted"/>
<dbReference type="EMBL" id="FNCW01000004">
    <property type="protein sequence ID" value="SDG64639.1"/>
    <property type="molecule type" value="Genomic_DNA"/>
</dbReference>
<sequence>MKRKKQASILRTTRKIHRWLGTSLFIFFLVVSLSGLLLGWKKNSGGYILPETHRGTSSELVRWLPIDSLQTIAHKTLLDSVNPHLSTKMNRIDARPDKGMLKFVFEDHHWSIQLDGATGKVLNIGQRRSDWIENIHDGSIIDDFLGTNSSVFKLIYSSIMGVSLLGFTVTGFWLWYGPKRMRNRKK</sequence>
<name>A0A1G7VYW6_9FLAO</name>
<evidence type="ECO:0000313" key="2">
    <source>
        <dbReference type="EMBL" id="SDG64639.1"/>
    </source>
</evidence>
<dbReference type="OrthoDB" id="271465at2"/>
<dbReference type="STRING" id="470826.SAMN04488027_104248"/>
<dbReference type="Proteomes" id="UP000199296">
    <property type="component" value="Unassembled WGS sequence"/>
</dbReference>
<evidence type="ECO:0000313" key="3">
    <source>
        <dbReference type="Proteomes" id="UP000199296"/>
    </source>
</evidence>
<accession>A0A1G7VYW6</accession>